<dbReference type="InterPro" id="IPR009749">
    <property type="entry name" value="DUF1315"/>
</dbReference>
<organism evidence="1">
    <name type="scientific">Vibrio sp. HB236076</name>
    <dbReference type="NCBI Taxonomy" id="3232307"/>
    <lineage>
        <taxon>Bacteria</taxon>
        <taxon>Pseudomonadati</taxon>
        <taxon>Pseudomonadota</taxon>
        <taxon>Gammaproteobacteria</taxon>
        <taxon>Vibrionales</taxon>
        <taxon>Vibrionaceae</taxon>
        <taxon>Vibrio</taxon>
    </lineage>
</organism>
<dbReference type="RefSeq" id="WP_306101332.1">
    <property type="nucleotide sequence ID" value="NZ_CP162601.1"/>
</dbReference>
<gene>
    <name evidence="1" type="ORF">AB0763_05055</name>
</gene>
<protein>
    <submittedName>
        <fullName evidence="1">DUF1315 family protein</fullName>
    </submittedName>
</protein>
<evidence type="ECO:0000313" key="1">
    <source>
        <dbReference type="EMBL" id="XDK26008.1"/>
    </source>
</evidence>
<accession>A0AB39HFV6</accession>
<name>A0AB39HFV6_9VIBR</name>
<dbReference type="EMBL" id="CP162601">
    <property type="protein sequence ID" value="XDK26008.1"/>
    <property type="molecule type" value="Genomic_DNA"/>
</dbReference>
<sequence length="95" mass="11013">MNTEQLLASITPQIYQRLLYAIETGRWPDGGKLTQEQRDSCMQAVMMYQAKHNENPDHMSIDQSGEIHIKSKMDMKKEWQINQGDAIFTTNPNQD</sequence>
<reference evidence="1" key="1">
    <citation type="submission" date="2024-07" db="EMBL/GenBank/DDBJ databases">
        <title>Genome Analysis of a Potential Novel Vibrio Species Secreting pH- and Thermo-stable Alginate Lyase and its Application in Producing Alginate Oligosaccharides.</title>
        <authorList>
            <person name="Huang H."/>
            <person name="Bao K."/>
        </authorList>
    </citation>
    <scope>NUCLEOTIDE SEQUENCE</scope>
    <source>
        <strain evidence="1">HB236076</strain>
    </source>
</reference>
<dbReference type="Pfam" id="PF07023">
    <property type="entry name" value="DUF1315"/>
    <property type="match status" value="1"/>
</dbReference>
<dbReference type="KEGG" id="vih:AB0763_05055"/>
<proteinExistence type="predicted"/>
<dbReference type="AlphaFoldDB" id="A0AB39HFV6"/>